<sequence>MRIGDYLKSEGLDEEGFAARSGGAFSSEAVRKWRFGQRTPRLKHLVQIAELTNGAVTANDFLPSPSPSEEEAA</sequence>
<dbReference type="EMBL" id="SNZR01000013">
    <property type="protein sequence ID" value="TDR90327.1"/>
    <property type="molecule type" value="Genomic_DNA"/>
</dbReference>
<dbReference type="RefSeq" id="WP_133771627.1">
    <property type="nucleotide sequence ID" value="NZ_SNZR01000013.1"/>
</dbReference>
<dbReference type="AlphaFoldDB" id="A0A4R7C1E9"/>
<evidence type="ECO:0008006" key="3">
    <source>
        <dbReference type="Google" id="ProtNLM"/>
    </source>
</evidence>
<keyword evidence="2" id="KW-1185">Reference proteome</keyword>
<organism evidence="1 2">
    <name type="scientific">Enterovirga rhinocerotis</name>
    <dbReference type="NCBI Taxonomy" id="1339210"/>
    <lineage>
        <taxon>Bacteria</taxon>
        <taxon>Pseudomonadati</taxon>
        <taxon>Pseudomonadota</taxon>
        <taxon>Alphaproteobacteria</taxon>
        <taxon>Hyphomicrobiales</taxon>
        <taxon>Methylobacteriaceae</taxon>
        <taxon>Enterovirga</taxon>
    </lineage>
</organism>
<dbReference type="OrthoDB" id="7275436at2"/>
<comment type="caution">
    <text evidence="1">The sequence shown here is derived from an EMBL/GenBank/DDBJ whole genome shotgun (WGS) entry which is preliminary data.</text>
</comment>
<evidence type="ECO:0000313" key="1">
    <source>
        <dbReference type="EMBL" id="TDR90327.1"/>
    </source>
</evidence>
<name>A0A4R7C1E9_9HYPH</name>
<protein>
    <recommendedName>
        <fullName evidence="3">XRE family transcriptional regulator</fullName>
    </recommendedName>
</protein>
<accession>A0A4R7C1E9</accession>
<dbReference type="Proteomes" id="UP000295122">
    <property type="component" value="Unassembled WGS sequence"/>
</dbReference>
<proteinExistence type="predicted"/>
<gene>
    <name evidence="1" type="ORF">EV668_3176</name>
</gene>
<reference evidence="1 2" key="1">
    <citation type="submission" date="2019-03" db="EMBL/GenBank/DDBJ databases">
        <title>Genomic Encyclopedia of Type Strains, Phase IV (KMG-IV): sequencing the most valuable type-strain genomes for metagenomic binning, comparative biology and taxonomic classification.</title>
        <authorList>
            <person name="Goeker M."/>
        </authorList>
    </citation>
    <scope>NUCLEOTIDE SEQUENCE [LARGE SCALE GENOMIC DNA]</scope>
    <source>
        <strain evidence="1 2">DSM 25903</strain>
    </source>
</reference>
<evidence type="ECO:0000313" key="2">
    <source>
        <dbReference type="Proteomes" id="UP000295122"/>
    </source>
</evidence>